<dbReference type="Proteomes" id="UP001596504">
    <property type="component" value="Unassembled WGS sequence"/>
</dbReference>
<keyword evidence="1" id="KW-0521">NADP</keyword>
<name>A0ABW2LL31_9PSEU</name>
<dbReference type="Pfam" id="PF00107">
    <property type="entry name" value="ADH_zinc_N"/>
    <property type="match status" value="1"/>
</dbReference>
<dbReference type="InterPro" id="IPR013149">
    <property type="entry name" value="ADH-like_C"/>
</dbReference>
<proteinExistence type="predicted"/>
<dbReference type="Pfam" id="PF08240">
    <property type="entry name" value="ADH_N"/>
    <property type="match status" value="1"/>
</dbReference>
<dbReference type="InterPro" id="IPR011032">
    <property type="entry name" value="GroES-like_sf"/>
</dbReference>
<dbReference type="RefSeq" id="WP_380667544.1">
    <property type="nucleotide sequence ID" value="NZ_JBHTCJ010000005.1"/>
</dbReference>
<dbReference type="EMBL" id="JBHTCJ010000005">
    <property type="protein sequence ID" value="MFC7342049.1"/>
    <property type="molecule type" value="Genomic_DNA"/>
</dbReference>
<reference evidence="4" key="1">
    <citation type="journal article" date="2019" name="Int. J. Syst. Evol. Microbiol.">
        <title>The Global Catalogue of Microorganisms (GCM) 10K type strain sequencing project: providing services to taxonomists for standard genome sequencing and annotation.</title>
        <authorList>
            <consortium name="The Broad Institute Genomics Platform"/>
            <consortium name="The Broad Institute Genome Sequencing Center for Infectious Disease"/>
            <person name="Wu L."/>
            <person name="Ma J."/>
        </authorList>
    </citation>
    <scope>NUCLEOTIDE SEQUENCE [LARGE SCALE GENOMIC DNA]</scope>
    <source>
        <strain evidence="4">WLHS5</strain>
    </source>
</reference>
<keyword evidence="4" id="KW-1185">Reference proteome</keyword>
<comment type="caution">
    <text evidence="3">The sequence shown here is derived from an EMBL/GenBank/DDBJ whole genome shotgun (WGS) entry which is preliminary data.</text>
</comment>
<dbReference type="InterPro" id="IPR013154">
    <property type="entry name" value="ADH-like_N"/>
</dbReference>
<dbReference type="PANTHER" id="PTHR44154:SF1">
    <property type="entry name" value="QUINONE OXIDOREDUCTASE"/>
    <property type="match status" value="1"/>
</dbReference>
<sequence>MPRIVRFHETGGPAVLGLDEVEVPQPGADEVVIEAQALGLNRAEEMFRKGQYVQEPVLPAKIGYEVAGTVRDVGENVTHLRSGDAVSVIPAFGMTDYGMHGEVVLAPAHAVVKHPEHLSWDEGAAAWMMFITAYGGLIDLAGVGEGDTVLIPAASSSVGLAAIQICSMVGATPVALSRTSSKRQALLDHGAAAVIATQEQHVAAEVHRLTGGAGARVAFDPVGGPAFAELTASLAEHGIILVYGALDSENTPLPVMDVLGKHLTIRGYELFELTTDPIRRAQAAEFVFNGLEKGDLKPVISATFALDDIVAAHEYMASNQQLGKIIVQVGA</sequence>
<dbReference type="InterPro" id="IPR020843">
    <property type="entry name" value="ER"/>
</dbReference>
<protein>
    <submittedName>
        <fullName evidence="3">Zinc-dependent alcohol dehydrogenase family protein</fullName>
    </submittedName>
</protein>
<accession>A0ABW2LL31</accession>
<dbReference type="InterPro" id="IPR051603">
    <property type="entry name" value="Zinc-ADH_QOR/CCCR"/>
</dbReference>
<gene>
    <name evidence="3" type="ORF">ACFQRI_11575</name>
</gene>
<dbReference type="SUPFAM" id="SSF51735">
    <property type="entry name" value="NAD(P)-binding Rossmann-fold domains"/>
    <property type="match status" value="1"/>
</dbReference>
<dbReference type="CDD" id="cd08268">
    <property type="entry name" value="MDR2"/>
    <property type="match status" value="1"/>
</dbReference>
<evidence type="ECO:0000313" key="3">
    <source>
        <dbReference type="EMBL" id="MFC7342049.1"/>
    </source>
</evidence>
<dbReference type="PANTHER" id="PTHR44154">
    <property type="entry name" value="QUINONE OXIDOREDUCTASE"/>
    <property type="match status" value="1"/>
</dbReference>
<dbReference type="SUPFAM" id="SSF50129">
    <property type="entry name" value="GroES-like"/>
    <property type="match status" value="1"/>
</dbReference>
<organism evidence="3 4">
    <name type="scientific">Saccharopolyspora griseoalba</name>
    <dbReference type="NCBI Taxonomy" id="1431848"/>
    <lineage>
        <taxon>Bacteria</taxon>
        <taxon>Bacillati</taxon>
        <taxon>Actinomycetota</taxon>
        <taxon>Actinomycetes</taxon>
        <taxon>Pseudonocardiales</taxon>
        <taxon>Pseudonocardiaceae</taxon>
        <taxon>Saccharopolyspora</taxon>
    </lineage>
</organism>
<feature type="domain" description="Enoyl reductase (ER)" evidence="2">
    <location>
        <begin position="11"/>
        <end position="327"/>
    </location>
</feature>
<dbReference type="Gene3D" id="3.40.50.720">
    <property type="entry name" value="NAD(P)-binding Rossmann-like Domain"/>
    <property type="match status" value="1"/>
</dbReference>
<evidence type="ECO:0000313" key="4">
    <source>
        <dbReference type="Proteomes" id="UP001596504"/>
    </source>
</evidence>
<evidence type="ECO:0000259" key="2">
    <source>
        <dbReference type="SMART" id="SM00829"/>
    </source>
</evidence>
<dbReference type="InterPro" id="IPR036291">
    <property type="entry name" value="NAD(P)-bd_dom_sf"/>
</dbReference>
<dbReference type="Gene3D" id="3.90.180.10">
    <property type="entry name" value="Medium-chain alcohol dehydrogenases, catalytic domain"/>
    <property type="match status" value="1"/>
</dbReference>
<evidence type="ECO:0000256" key="1">
    <source>
        <dbReference type="ARBA" id="ARBA00022857"/>
    </source>
</evidence>
<dbReference type="SMART" id="SM00829">
    <property type="entry name" value="PKS_ER"/>
    <property type="match status" value="1"/>
</dbReference>